<keyword evidence="2 6" id="KW-0812">Transmembrane</keyword>
<keyword evidence="3 6" id="KW-1133">Transmembrane helix</keyword>
<dbReference type="GO" id="GO:0098943">
    <property type="term" value="P:neurotransmitter receptor transport, postsynaptic endosome to lysosome"/>
    <property type="evidence" value="ECO:0007669"/>
    <property type="project" value="TreeGrafter"/>
</dbReference>
<proteinExistence type="predicted"/>
<evidence type="ECO:0000256" key="5">
    <source>
        <dbReference type="SAM" id="MobiDB-lite"/>
    </source>
</evidence>
<evidence type="ECO:0000256" key="4">
    <source>
        <dbReference type="ARBA" id="ARBA00023136"/>
    </source>
</evidence>
<dbReference type="GO" id="GO:0032281">
    <property type="term" value="C:AMPA glutamate receptor complex"/>
    <property type="evidence" value="ECO:0007669"/>
    <property type="project" value="TreeGrafter"/>
</dbReference>
<reference evidence="7" key="1">
    <citation type="journal article" date="2013" name="Nature">
        <title>The genomes of four tapeworm species reveal adaptations to parasitism.</title>
        <authorList>
            <person name="Tsai I.J."/>
            <person name="Zarowiecki M."/>
            <person name="Holroyd N."/>
            <person name="Garciarrubio A."/>
            <person name="Sanchez-Flores A."/>
            <person name="Brooks K.L."/>
            <person name="Tracey A."/>
            <person name="Bobes R.J."/>
            <person name="Fragoso G."/>
            <person name="Sciutto E."/>
            <person name="Aslett M."/>
            <person name="Beasley H."/>
            <person name="Bennett H.M."/>
            <person name="Cai J."/>
            <person name="Camicia F."/>
            <person name="Clark R."/>
            <person name="Cucher M."/>
            <person name="De Silva N."/>
            <person name="Day T.A."/>
            <person name="Deplazes P."/>
            <person name="Estrada K."/>
            <person name="Fernandez C."/>
            <person name="Holland P.W."/>
            <person name="Hou J."/>
            <person name="Hu S."/>
            <person name="Huckvale T."/>
            <person name="Hung S.S."/>
            <person name="Kamenetzky L."/>
            <person name="Keane J.A."/>
            <person name="Kiss F."/>
            <person name="Koziol U."/>
            <person name="Lambert O."/>
            <person name="Liu K."/>
            <person name="Luo X."/>
            <person name="Luo Y."/>
            <person name="Macchiaroli N."/>
            <person name="Nichol S."/>
            <person name="Paps J."/>
            <person name="Parkinson J."/>
            <person name="Pouchkina-Stantcheva N."/>
            <person name="Riddiford N."/>
            <person name="Rosenzvit M."/>
            <person name="Salinas G."/>
            <person name="Wasmuth J.D."/>
            <person name="Zamanian M."/>
            <person name="Zheng Y."/>
            <person name="Cai X."/>
            <person name="Soberon X."/>
            <person name="Olson P.D."/>
            <person name="Laclette J.P."/>
            <person name="Brehm K."/>
            <person name="Berriman M."/>
            <person name="Garciarrubio A."/>
            <person name="Bobes R.J."/>
            <person name="Fragoso G."/>
            <person name="Sanchez-Flores A."/>
            <person name="Estrada K."/>
            <person name="Cevallos M.A."/>
            <person name="Morett E."/>
            <person name="Gonzalez V."/>
            <person name="Portillo T."/>
            <person name="Ochoa-Leyva A."/>
            <person name="Jose M.V."/>
            <person name="Sciutto E."/>
            <person name="Landa A."/>
            <person name="Jimenez L."/>
            <person name="Valdes V."/>
            <person name="Carrero J.C."/>
            <person name="Larralde C."/>
            <person name="Morales-Montor J."/>
            <person name="Limon-Lason J."/>
            <person name="Soberon X."/>
            <person name="Laclette J.P."/>
        </authorList>
    </citation>
    <scope>NUCLEOTIDE SEQUENCE [LARGE SCALE GENOMIC DNA]</scope>
</reference>
<protein>
    <submittedName>
        <fullName evidence="7">Uncharacterized protein</fullName>
    </submittedName>
</protein>
<dbReference type="GO" id="GO:0016247">
    <property type="term" value="F:channel regulator activity"/>
    <property type="evidence" value="ECO:0007669"/>
    <property type="project" value="TreeGrafter"/>
</dbReference>
<organism evidence="7 8">
    <name type="scientific">Echinococcus multilocularis</name>
    <name type="common">Fox tapeworm</name>
    <dbReference type="NCBI Taxonomy" id="6211"/>
    <lineage>
        <taxon>Eukaryota</taxon>
        <taxon>Metazoa</taxon>
        <taxon>Spiralia</taxon>
        <taxon>Lophotrochozoa</taxon>
        <taxon>Platyhelminthes</taxon>
        <taxon>Cestoda</taxon>
        <taxon>Eucestoda</taxon>
        <taxon>Cyclophyllidea</taxon>
        <taxon>Taeniidae</taxon>
        <taxon>Echinococcus</taxon>
    </lineage>
</organism>
<feature type="region of interest" description="Disordered" evidence="5">
    <location>
        <begin position="214"/>
        <end position="234"/>
    </location>
</feature>
<dbReference type="GO" id="GO:0098970">
    <property type="term" value="P:postsynaptic neurotransmitter receptor diffusion trapping"/>
    <property type="evidence" value="ECO:0007669"/>
    <property type="project" value="TreeGrafter"/>
</dbReference>
<dbReference type="Pfam" id="PF13903">
    <property type="entry name" value="Claudin_2"/>
    <property type="match status" value="1"/>
</dbReference>
<dbReference type="GO" id="GO:0051968">
    <property type="term" value="P:positive regulation of synaptic transmission, glutamatergic"/>
    <property type="evidence" value="ECO:0007669"/>
    <property type="project" value="TreeGrafter"/>
</dbReference>
<evidence type="ECO:0000313" key="7">
    <source>
        <dbReference type="EMBL" id="CDS37027.1"/>
    </source>
</evidence>
<dbReference type="PANTHER" id="PTHR12107:SF0">
    <property type="entry name" value="STARGAZIN (MAMMALIAN CALCIUM CHANNEL) HOMOLOG"/>
    <property type="match status" value="1"/>
</dbReference>
<sequence length="490" mass="54363">MRPAAFFPPAGLLLLCLGGGCGLAACWGRRRSRRLLFLSGGACIVSGILTLIGIVLYVGSVSLAFDSISGPLRVETRYVYSFGAAFRLCIGAFVLSELAGVFVIHLFLAELRHRQNQRNKARAFSYNMMNSVSTDLLSPSHIPTATTSVAQISLTENCLDKVKPEDTPFLTTYRRPPVPKSNHFAIANHITNSMRVKVIPYTKTSNTKIQVPEVSAHSLESPEQTEIGSNSNHDESVHWAAVKRRRMVDLTAESMNSILSVGRLRRGNARSASNIRTKEEIPDFISCHKSTRSSKQLLYYSCRQCEQMVKQQRQQQQQQQHQQHQEDTLTPNSRRSPNFHRMATSESTSSTSSDSITPSVSVSYSSYSESDEKLSDKLYCDLSPRRLSYSQCLRQPGTAAHRRRFACSGGSKNHLPTNLQRVEDSTSLESERLSAEPLPTSICRCPDSCSGAETLASLSEALAYSPTSTLHTPMQRPKKRTKSHQQVTSI</sequence>
<feature type="region of interest" description="Disordered" evidence="5">
    <location>
        <begin position="313"/>
        <end position="362"/>
    </location>
</feature>
<evidence type="ECO:0000256" key="2">
    <source>
        <dbReference type="ARBA" id="ARBA00022692"/>
    </source>
</evidence>
<evidence type="ECO:0000256" key="6">
    <source>
        <dbReference type="SAM" id="Phobius"/>
    </source>
</evidence>
<name>A0A068XXA1_ECHMU</name>
<dbReference type="Proteomes" id="UP000017246">
    <property type="component" value="Unassembled WGS sequence"/>
</dbReference>
<evidence type="ECO:0000256" key="1">
    <source>
        <dbReference type="ARBA" id="ARBA00004141"/>
    </source>
</evidence>
<dbReference type="Gene3D" id="1.20.140.150">
    <property type="match status" value="1"/>
</dbReference>
<feature type="transmembrane region" description="Helical" evidence="6">
    <location>
        <begin position="78"/>
        <end position="108"/>
    </location>
</feature>
<feature type="compositionally biased region" description="Low complexity" evidence="5">
    <location>
        <begin position="313"/>
        <end position="322"/>
    </location>
</feature>
<dbReference type="GO" id="GO:0098839">
    <property type="term" value="C:postsynaptic density membrane"/>
    <property type="evidence" value="ECO:0007669"/>
    <property type="project" value="TreeGrafter"/>
</dbReference>
<comment type="subcellular location">
    <subcellularLocation>
        <location evidence="1">Membrane</location>
        <topology evidence="1">Multi-pass membrane protein</topology>
    </subcellularLocation>
</comment>
<evidence type="ECO:0000313" key="8">
    <source>
        <dbReference type="Proteomes" id="UP000017246"/>
    </source>
</evidence>
<dbReference type="GO" id="GO:0005245">
    <property type="term" value="F:voltage-gated calcium channel activity"/>
    <property type="evidence" value="ECO:0007669"/>
    <property type="project" value="TreeGrafter"/>
</dbReference>
<dbReference type="EMBL" id="LN902843">
    <property type="protein sequence ID" value="CDS37027.1"/>
    <property type="molecule type" value="Genomic_DNA"/>
</dbReference>
<dbReference type="InterPro" id="IPR051072">
    <property type="entry name" value="CACNG_subunit"/>
</dbReference>
<dbReference type="InterPro" id="IPR004031">
    <property type="entry name" value="PMP22/EMP/MP20/Claudin"/>
</dbReference>
<dbReference type="OrthoDB" id="6261431at2759"/>
<dbReference type="PANTHER" id="PTHR12107">
    <property type="entry name" value="VOLTAGE-DEPENDENT CALCIUM CHANNEL GAMMA SUBUNIT"/>
    <property type="match status" value="1"/>
</dbReference>
<gene>
    <name evidence="7" type="ORF">EmuJ_000425500</name>
</gene>
<feature type="region of interest" description="Disordered" evidence="5">
    <location>
        <begin position="466"/>
        <end position="490"/>
    </location>
</feature>
<keyword evidence="4 6" id="KW-0472">Membrane</keyword>
<dbReference type="eggNOG" id="ENOG502SBM1">
    <property type="taxonomic scope" value="Eukaryota"/>
</dbReference>
<dbReference type="GO" id="GO:0099590">
    <property type="term" value="P:neurotransmitter receptor internalization"/>
    <property type="evidence" value="ECO:0007669"/>
    <property type="project" value="TreeGrafter"/>
</dbReference>
<dbReference type="AlphaFoldDB" id="A0A068XXA1"/>
<dbReference type="STRING" id="6211.A0A068XXA1"/>
<evidence type="ECO:0000256" key="3">
    <source>
        <dbReference type="ARBA" id="ARBA00022989"/>
    </source>
</evidence>
<accession>A0A068XXA1</accession>
<feature type="compositionally biased region" description="Low complexity" evidence="5">
    <location>
        <begin position="344"/>
        <end position="362"/>
    </location>
</feature>
<feature type="transmembrane region" description="Helical" evidence="6">
    <location>
        <begin position="6"/>
        <end position="28"/>
    </location>
</feature>
<dbReference type="OMA" id="FISCHKS"/>
<feature type="compositionally biased region" description="Polar residues" evidence="5">
    <location>
        <begin position="221"/>
        <end position="231"/>
    </location>
</feature>
<keyword evidence="8" id="KW-1185">Reference proteome</keyword>
<dbReference type="GO" id="GO:0019226">
    <property type="term" value="P:transmission of nerve impulse"/>
    <property type="evidence" value="ECO:0007669"/>
    <property type="project" value="TreeGrafter"/>
</dbReference>
<feature type="transmembrane region" description="Helical" evidence="6">
    <location>
        <begin position="35"/>
        <end position="58"/>
    </location>
</feature>
<reference evidence="7" key="2">
    <citation type="submission" date="2015-11" db="EMBL/GenBank/DDBJ databases">
        <authorList>
            <person name="Zhang Y."/>
            <person name="Guo Z."/>
        </authorList>
    </citation>
    <scope>NUCLEOTIDE SEQUENCE</scope>
</reference>
<dbReference type="PROSITE" id="PS51257">
    <property type="entry name" value="PROKAR_LIPOPROTEIN"/>
    <property type="match status" value="1"/>
</dbReference>